<dbReference type="InterPro" id="IPR036249">
    <property type="entry name" value="Thioredoxin-like_sf"/>
</dbReference>
<evidence type="ECO:0000313" key="1">
    <source>
        <dbReference type="EMBL" id="KJL22770.1"/>
    </source>
</evidence>
<evidence type="ECO:0008006" key="3">
    <source>
        <dbReference type="Google" id="ProtNLM"/>
    </source>
</evidence>
<dbReference type="PATRIC" id="fig|582680.7.peg.2210"/>
<accession>A0A0F0KRP9</accession>
<dbReference type="InterPro" id="IPR010296">
    <property type="entry name" value="DUF899_thioredox"/>
</dbReference>
<reference evidence="1 2" key="1">
    <citation type="submission" date="2015-02" db="EMBL/GenBank/DDBJ databases">
        <title>Draft genome sequences of ten Microbacterium spp. with emphasis on heavy metal contaminated environments.</title>
        <authorList>
            <person name="Corretto E."/>
        </authorList>
    </citation>
    <scope>NUCLEOTIDE SEQUENCE [LARGE SCALE GENOMIC DNA]</scope>
    <source>
        <strain evidence="1 2">DSM 23848</strain>
    </source>
</reference>
<dbReference type="Pfam" id="PF05988">
    <property type="entry name" value="DUF899"/>
    <property type="match status" value="1"/>
</dbReference>
<keyword evidence="2" id="KW-1185">Reference proteome</keyword>
<dbReference type="OrthoDB" id="4721017at2"/>
<dbReference type="RefSeq" id="WP_045250840.1">
    <property type="nucleotide sequence ID" value="NZ_CP099706.1"/>
</dbReference>
<sequence length="228" mass="25549">MTALPPVVDEQTWREELAQLRIREKAATREQDAIAAARRRLPAVKLPPYTLIAEDGSRVSLADVFEGKSQLVTYHHMWTDGATWQCQGCTGLTSQWTRTGHIEAQDARFVIVTNGPMDEILAYKKRVGNRMTWYSSAESSFGADVDAGPGEGFGFNVFLRDGDDVYRTWHTDGRGAERFSVAFAISDVLPYGRQEEWQDVPDGWPQDPTYSRWVSSQDVAALYGEPVA</sequence>
<organism evidence="1 2">
    <name type="scientific">Microbacterium azadirachtae</name>
    <dbReference type="NCBI Taxonomy" id="582680"/>
    <lineage>
        <taxon>Bacteria</taxon>
        <taxon>Bacillati</taxon>
        <taxon>Actinomycetota</taxon>
        <taxon>Actinomycetes</taxon>
        <taxon>Micrococcales</taxon>
        <taxon>Microbacteriaceae</taxon>
        <taxon>Microbacterium</taxon>
    </lineage>
</organism>
<dbReference type="SUPFAM" id="SSF52833">
    <property type="entry name" value="Thioredoxin-like"/>
    <property type="match status" value="1"/>
</dbReference>
<evidence type="ECO:0000313" key="2">
    <source>
        <dbReference type="Proteomes" id="UP000033448"/>
    </source>
</evidence>
<protein>
    <recommendedName>
        <fullName evidence="3">DUF899 domain-containing protein</fullName>
    </recommendedName>
</protein>
<dbReference type="AlphaFoldDB" id="A0A0F0KRP9"/>
<name>A0A0F0KRP9_9MICO</name>
<dbReference type="Proteomes" id="UP000033448">
    <property type="component" value="Unassembled WGS sequence"/>
</dbReference>
<gene>
    <name evidence="1" type="ORF">RL72_02161</name>
</gene>
<dbReference type="EMBL" id="JYIT01000078">
    <property type="protein sequence ID" value="KJL22770.1"/>
    <property type="molecule type" value="Genomic_DNA"/>
</dbReference>
<comment type="caution">
    <text evidence="1">The sequence shown here is derived from an EMBL/GenBank/DDBJ whole genome shotgun (WGS) entry which is preliminary data.</text>
</comment>
<proteinExistence type="predicted"/>